<feature type="non-terminal residue" evidence="1">
    <location>
        <position position="64"/>
    </location>
</feature>
<reference evidence="1" key="1">
    <citation type="journal article" date="2014" name="Front. Microbiol.">
        <title>High frequency of phylogenetically diverse reductive dehalogenase-homologous genes in deep subseafloor sedimentary metagenomes.</title>
        <authorList>
            <person name="Kawai M."/>
            <person name="Futagami T."/>
            <person name="Toyoda A."/>
            <person name="Takaki Y."/>
            <person name="Nishi S."/>
            <person name="Hori S."/>
            <person name="Arai W."/>
            <person name="Tsubouchi T."/>
            <person name="Morono Y."/>
            <person name="Uchiyama I."/>
            <person name="Ito T."/>
            <person name="Fujiyama A."/>
            <person name="Inagaki F."/>
            <person name="Takami H."/>
        </authorList>
    </citation>
    <scope>NUCLEOTIDE SEQUENCE</scope>
    <source>
        <strain evidence="1">Expedition CK06-06</strain>
    </source>
</reference>
<accession>X0YL67</accession>
<protein>
    <submittedName>
        <fullName evidence="1">Uncharacterized protein</fullName>
    </submittedName>
</protein>
<dbReference type="AlphaFoldDB" id="X0YL67"/>
<evidence type="ECO:0000313" key="1">
    <source>
        <dbReference type="EMBL" id="GAG49293.1"/>
    </source>
</evidence>
<dbReference type="EMBL" id="BARS01055824">
    <property type="protein sequence ID" value="GAG49293.1"/>
    <property type="molecule type" value="Genomic_DNA"/>
</dbReference>
<comment type="caution">
    <text evidence="1">The sequence shown here is derived from an EMBL/GenBank/DDBJ whole genome shotgun (WGS) entry which is preliminary data.</text>
</comment>
<proteinExistence type="predicted"/>
<sequence length="64" mass="6954">MKGLKRNLLGILILCVPILLIGAEFEVKVIKSAADLPEQFNTLWKEGDVLVSDGKNLVLFGGTD</sequence>
<gene>
    <name evidence="1" type="ORF">S01H1_82358</name>
</gene>
<name>X0YL67_9ZZZZ</name>
<organism evidence="1">
    <name type="scientific">marine sediment metagenome</name>
    <dbReference type="NCBI Taxonomy" id="412755"/>
    <lineage>
        <taxon>unclassified sequences</taxon>
        <taxon>metagenomes</taxon>
        <taxon>ecological metagenomes</taxon>
    </lineage>
</organism>